<dbReference type="AlphaFoldDB" id="A0A4C1W9Y3"/>
<feature type="chain" id="PRO_5020038122" description="Secreted protein" evidence="1">
    <location>
        <begin position="24"/>
        <end position="67"/>
    </location>
</feature>
<feature type="signal peptide" evidence="1">
    <location>
        <begin position="1"/>
        <end position="23"/>
    </location>
</feature>
<evidence type="ECO:0000313" key="2">
    <source>
        <dbReference type="EMBL" id="GBP47322.1"/>
    </source>
</evidence>
<sequence>MGSCTALLSRAVVCSAFYSDCTAMSIGIIGQNVIEADHAGGTCMHRITEKTEMDNTRMTNFSSAKWC</sequence>
<comment type="caution">
    <text evidence="2">The sequence shown here is derived from an EMBL/GenBank/DDBJ whole genome shotgun (WGS) entry which is preliminary data.</text>
</comment>
<proteinExistence type="predicted"/>
<name>A0A4C1W9Y3_EUMVA</name>
<evidence type="ECO:0000256" key="1">
    <source>
        <dbReference type="SAM" id="SignalP"/>
    </source>
</evidence>
<reference evidence="2 3" key="1">
    <citation type="journal article" date="2019" name="Commun. Biol.">
        <title>The bagworm genome reveals a unique fibroin gene that provides high tensile strength.</title>
        <authorList>
            <person name="Kono N."/>
            <person name="Nakamura H."/>
            <person name="Ohtoshi R."/>
            <person name="Tomita M."/>
            <person name="Numata K."/>
            <person name="Arakawa K."/>
        </authorList>
    </citation>
    <scope>NUCLEOTIDE SEQUENCE [LARGE SCALE GENOMIC DNA]</scope>
</reference>
<gene>
    <name evidence="2" type="ORF">EVAR_38088_1</name>
</gene>
<accession>A0A4C1W9Y3</accession>
<keyword evidence="3" id="KW-1185">Reference proteome</keyword>
<organism evidence="2 3">
    <name type="scientific">Eumeta variegata</name>
    <name type="common">Bagworm moth</name>
    <name type="synonym">Eumeta japonica</name>
    <dbReference type="NCBI Taxonomy" id="151549"/>
    <lineage>
        <taxon>Eukaryota</taxon>
        <taxon>Metazoa</taxon>
        <taxon>Ecdysozoa</taxon>
        <taxon>Arthropoda</taxon>
        <taxon>Hexapoda</taxon>
        <taxon>Insecta</taxon>
        <taxon>Pterygota</taxon>
        <taxon>Neoptera</taxon>
        <taxon>Endopterygota</taxon>
        <taxon>Lepidoptera</taxon>
        <taxon>Glossata</taxon>
        <taxon>Ditrysia</taxon>
        <taxon>Tineoidea</taxon>
        <taxon>Psychidae</taxon>
        <taxon>Oiketicinae</taxon>
        <taxon>Eumeta</taxon>
    </lineage>
</organism>
<protein>
    <recommendedName>
        <fullName evidence="4">Secreted protein</fullName>
    </recommendedName>
</protein>
<dbReference type="EMBL" id="BGZK01000499">
    <property type="protein sequence ID" value="GBP47322.1"/>
    <property type="molecule type" value="Genomic_DNA"/>
</dbReference>
<dbReference type="Proteomes" id="UP000299102">
    <property type="component" value="Unassembled WGS sequence"/>
</dbReference>
<evidence type="ECO:0008006" key="4">
    <source>
        <dbReference type="Google" id="ProtNLM"/>
    </source>
</evidence>
<evidence type="ECO:0000313" key="3">
    <source>
        <dbReference type="Proteomes" id="UP000299102"/>
    </source>
</evidence>
<keyword evidence="1" id="KW-0732">Signal</keyword>